<dbReference type="OrthoDB" id="1062282at2"/>
<gene>
    <name evidence="2" type="ORF">C8N47_1287</name>
</gene>
<dbReference type="PROSITE" id="PS51257">
    <property type="entry name" value="PROKAR_LIPOPROTEIN"/>
    <property type="match status" value="1"/>
</dbReference>
<organism evidence="2 3">
    <name type="scientific">Mangrovibacterium marinum</name>
    <dbReference type="NCBI Taxonomy" id="1639118"/>
    <lineage>
        <taxon>Bacteria</taxon>
        <taxon>Pseudomonadati</taxon>
        <taxon>Bacteroidota</taxon>
        <taxon>Bacteroidia</taxon>
        <taxon>Marinilabiliales</taxon>
        <taxon>Prolixibacteraceae</taxon>
        <taxon>Mangrovibacterium</taxon>
    </lineage>
</organism>
<evidence type="ECO:0008006" key="4">
    <source>
        <dbReference type="Google" id="ProtNLM"/>
    </source>
</evidence>
<reference evidence="2 3" key="1">
    <citation type="submission" date="2018-04" db="EMBL/GenBank/DDBJ databases">
        <title>Genomic Encyclopedia of Archaeal and Bacterial Type Strains, Phase II (KMG-II): from individual species to whole genera.</title>
        <authorList>
            <person name="Goeker M."/>
        </authorList>
    </citation>
    <scope>NUCLEOTIDE SEQUENCE [LARGE SCALE GENOMIC DNA]</scope>
    <source>
        <strain evidence="2 3">DSM 28823</strain>
    </source>
</reference>
<accession>A0A2T5BXE4</accession>
<sequence length="418" mass="45650">MKTIYFILVAVLAMSFTFTACNDEDPFSTATASDDPRILDPIFPDRVNGELPVVANISRDANLTMELTVTPADYTAISWQIDGVEVQTGTSLDINLKAGTYNFKVIVSTEAGKSTYREGIVQVNPLAEDPWATEVGFERIIAPGISARLYGNNLDNVTSIIIDGISITNIVYVASEDNSYIEYEVPADLAEGEHRVILVDNENNEYGGNTVKVTYTALITSGADRTNSNREWVMTGINLDQIASLTFAGQTITEFIRQSGTEIAITCPQLDDGDYQLTGVTQGGADLQFYLDKKVVTEQTVTVSSTTVLWQGHHYVSWDLPDSSPNKTFNLIGSDVFASLKAGAVLSIHYSVAAEAAYHQLRTTTGWWNDLPDTSVIEFSTDGVKEVPLTQEVLDKIQAESGFLCVGHGYYVDLVTVQ</sequence>
<keyword evidence="1" id="KW-0732">Signal</keyword>
<dbReference type="EMBL" id="QAAD01000028">
    <property type="protein sequence ID" value="PTN05029.1"/>
    <property type="molecule type" value="Genomic_DNA"/>
</dbReference>
<feature type="chain" id="PRO_5015394662" description="IPT/TIG domain-containing protein" evidence="1">
    <location>
        <begin position="21"/>
        <end position="418"/>
    </location>
</feature>
<evidence type="ECO:0000256" key="1">
    <source>
        <dbReference type="SAM" id="SignalP"/>
    </source>
</evidence>
<dbReference type="Proteomes" id="UP000243525">
    <property type="component" value="Unassembled WGS sequence"/>
</dbReference>
<comment type="caution">
    <text evidence="2">The sequence shown here is derived from an EMBL/GenBank/DDBJ whole genome shotgun (WGS) entry which is preliminary data.</text>
</comment>
<proteinExistence type="predicted"/>
<keyword evidence="3" id="KW-1185">Reference proteome</keyword>
<protein>
    <recommendedName>
        <fullName evidence="4">IPT/TIG domain-containing protein</fullName>
    </recommendedName>
</protein>
<evidence type="ECO:0000313" key="2">
    <source>
        <dbReference type="EMBL" id="PTN05029.1"/>
    </source>
</evidence>
<evidence type="ECO:0000313" key="3">
    <source>
        <dbReference type="Proteomes" id="UP000243525"/>
    </source>
</evidence>
<dbReference type="AlphaFoldDB" id="A0A2T5BXE4"/>
<feature type="signal peptide" evidence="1">
    <location>
        <begin position="1"/>
        <end position="20"/>
    </location>
</feature>
<dbReference type="RefSeq" id="WP_107823774.1">
    <property type="nucleotide sequence ID" value="NZ_OY782574.1"/>
</dbReference>
<name>A0A2T5BXE4_9BACT</name>